<evidence type="ECO:0000313" key="3">
    <source>
        <dbReference type="Proteomes" id="UP001295684"/>
    </source>
</evidence>
<feature type="compositionally biased region" description="Polar residues" evidence="1">
    <location>
        <begin position="1"/>
        <end position="15"/>
    </location>
</feature>
<name>A0AAD1XTI6_EUPCR</name>
<dbReference type="AlphaFoldDB" id="A0AAD1XTI6"/>
<accession>A0AAD1XTI6</accession>
<feature type="region of interest" description="Disordered" evidence="1">
    <location>
        <begin position="1"/>
        <end position="25"/>
    </location>
</feature>
<gene>
    <name evidence="2" type="ORF">ECRASSUSDP1_LOCUS20195</name>
</gene>
<organism evidence="2 3">
    <name type="scientific">Euplotes crassus</name>
    <dbReference type="NCBI Taxonomy" id="5936"/>
    <lineage>
        <taxon>Eukaryota</taxon>
        <taxon>Sar</taxon>
        <taxon>Alveolata</taxon>
        <taxon>Ciliophora</taxon>
        <taxon>Intramacronucleata</taxon>
        <taxon>Spirotrichea</taxon>
        <taxon>Hypotrichia</taxon>
        <taxon>Euplotida</taxon>
        <taxon>Euplotidae</taxon>
        <taxon>Moneuplotes</taxon>
    </lineage>
</organism>
<dbReference type="Proteomes" id="UP001295684">
    <property type="component" value="Unassembled WGS sequence"/>
</dbReference>
<protein>
    <submittedName>
        <fullName evidence="2">Uncharacterized protein</fullName>
    </submittedName>
</protein>
<comment type="caution">
    <text evidence="2">The sequence shown here is derived from an EMBL/GenBank/DDBJ whole genome shotgun (WGS) entry which is preliminary data.</text>
</comment>
<dbReference type="EMBL" id="CAMPGE010020562">
    <property type="protein sequence ID" value="CAI2378795.1"/>
    <property type="molecule type" value="Genomic_DNA"/>
</dbReference>
<reference evidence="2" key="1">
    <citation type="submission" date="2023-07" db="EMBL/GenBank/DDBJ databases">
        <authorList>
            <consortium name="AG Swart"/>
            <person name="Singh M."/>
            <person name="Singh A."/>
            <person name="Seah K."/>
            <person name="Emmerich C."/>
        </authorList>
    </citation>
    <scope>NUCLEOTIDE SEQUENCE</scope>
    <source>
        <strain evidence="2">DP1</strain>
    </source>
</reference>
<keyword evidence="3" id="KW-1185">Reference proteome</keyword>
<evidence type="ECO:0000313" key="2">
    <source>
        <dbReference type="EMBL" id="CAI2378795.1"/>
    </source>
</evidence>
<proteinExistence type="predicted"/>
<evidence type="ECO:0000256" key="1">
    <source>
        <dbReference type="SAM" id="MobiDB-lite"/>
    </source>
</evidence>
<sequence>MEPTLGDTTPATTSDDGTKVSGGVTLGSRCPVIDKALTEADPKFVNKDMQEIHNHWQNCRQQWLKTKNDGDDARGNMEYAQIPTDHRHREYLKSKILRSTRGPYREFENYHSLQEVIELYEEIWFDESSDYF</sequence>